<proteinExistence type="predicted"/>
<evidence type="ECO:0000313" key="2">
    <source>
        <dbReference type="EMBL" id="GJE90934.1"/>
    </source>
</evidence>
<evidence type="ECO:0000259" key="1">
    <source>
        <dbReference type="Pfam" id="PF12937"/>
    </source>
</evidence>
<evidence type="ECO:0000313" key="3">
    <source>
        <dbReference type="Proteomes" id="UP000703269"/>
    </source>
</evidence>
<name>A0A9P3GBR2_9APHY</name>
<organism evidence="2 3">
    <name type="scientific">Phanerochaete sordida</name>
    <dbReference type="NCBI Taxonomy" id="48140"/>
    <lineage>
        <taxon>Eukaryota</taxon>
        <taxon>Fungi</taxon>
        <taxon>Dikarya</taxon>
        <taxon>Basidiomycota</taxon>
        <taxon>Agaricomycotina</taxon>
        <taxon>Agaricomycetes</taxon>
        <taxon>Polyporales</taxon>
        <taxon>Phanerochaetaceae</taxon>
        <taxon>Phanerochaete</taxon>
    </lineage>
</organism>
<dbReference type="PANTHER" id="PTHR38926">
    <property type="entry name" value="F-BOX DOMAIN CONTAINING PROTEIN, EXPRESSED"/>
    <property type="match status" value="1"/>
</dbReference>
<dbReference type="SUPFAM" id="SSF81383">
    <property type="entry name" value="F-box domain"/>
    <property type="match status" value="1"/>
</dbReference>
<dbReference type="AlphaFoldDB" id="A0A9P3GBR2"/>
<gene>
    <name evidence="2" type="ORF">PsYK624_070810</name>
</gene>
<dbReference type="InterPro" id="IPR036047">
    <property type="entry name" value="F-box-like_dom_sf"/>
</dbReference>
<dbReference type="OrthoDB" id="3181669at2759"/>
<dbReference type="EMBL" id="BPQB01000019">
    <property type="protein sequence ID" value="GJE90934.1"/>
    <property type="molecule type" value="Genomic_DNA"/>
</dbReference>
<protein>
    <recommendedName>
        <fullName evidence="1">F-box domain-containing protein</fullName>
    </recommendedName>
</protein>
<comment type="caution">
    <text evidence="2">The sequence shown here is derived from an EMBL/GenBank/DDBJ whole genome shotgun (WGS) entry which is preliminary data.</text>
</comment>
<accession>A0A9P3GBR2</accession>
<dbReference type="Gene3D" id="3.80.10.10">
    <property type="entry name" value="Ribonuclease Inhibitor"/>
    <property type="match status" value="1"/>
</dbReference>
<dbReference type="SUPFAM" id="SSF52047">
    <property type="entry name" value="RNI-like"/>
    <property type="match status" value="1"/>
</dbReference>
<dbReference type="PANTHER" id="PTHR38926:SF5">
    <property type="entry name" value="F-BOX AND LEUCINE-RICH REPEAT PROTEIN 6"/>
    <property type="match status" value="1"/>
</dbReference>
<dbReference type="InterPro" id="IPR032675">
    <property type="entry name" value="LRR_dom_sf"/>
</dbReference>
<sequence>MQGFITRCEWDIIWYVRTRLALCLMPPMPPPAQVMLEREFRKLRAPRSSIFFGIPAVFESSSEVDGVLAKLEEAHRGLREARNAFVPVSRVPVEVLSTIFEYLLGPGLDTFLVPQTKNLRAVSQVCRHWRAVAVNCPLLWRWPQVVAVHPEWTRLMLSRSQKTTIYLHAKVYASSASAHVLDACRLVLMQIHRLGEIHLSGDSFSIGTLLNFTSCAAPQLRSLNVSNEGWKADADMPTLGQSFLQGGAPALERLELHKCAVPWNAPLLLSCPKLQRLVVDGLESNRAPHPRFLAILANMPHLRVLHMDNVLPVSQALPDGTNAMPLPELQELHLSGPTSDISALLARVTFPTSTALWLRCTCSDQPEELTQLTAQLGARLTAARSAFPTRALHISLDAVQITVHAGAALAEDEAHWDVPARGALFVTLVAGTDTLHTPRAVETLLGAFALADVRMLLLDDYEGFLGTPFVAALLRKIPRLRVVHARHDAAAPVVAALTDDALQPCTDGLLIEDLEALVFEEVDMHWAFNDAMPFVETLQEAQLLRCLRSAPVDELRIKRCMNIGAGDVNTLCHLFTEVRWDAFEAYVTDADSEPGADDAWPNENVWSDYWEYEGIGIGWHS</sequence>
<reference evidence="2 3" key="1">
    <citation type="submission" date="2021-08" db="EMBL/GenBank/DDBJ databases">
        <title>Draft Genome Sequence of Phanerochaete sordida strain YK-624.</title>
        <authorList>
            <person name="Mori T."/>
            <person name="Dohra H."/>
            <person name="Suzuki T."/>
            <person name="Kawagishi H."/>
            <person name="Hirai H."/>
        </authorList>
    </citation>
    <scope>NUCLEOTIDE SEQUENCE [LARGE SCALE GENOMIC DNA]</scope>
    <source>
        <strain evidence="2 3">YK-624</strain>
    </source>
</reference>
<dbReference type="Pfam" id="PF12937">
    <property type="entry name" value="F-box-like"/>
    <property type="match status" value="1"/>
</dbReference>
<dbReference type="Proteomes" id="UP000703269">
    <property type="component" value="Unassembled WGS sequence"/>
</dbReference>
<dbReference type="Gene3D" id="1.20.1280.50">
    <property type="match status" value="1"/>
</dbReference>
<dbReference type="InterPro" id="IPR001810">
    <property type="entry name" value="F-box_dom"/>
</dbReference>
<feature type="domain" description="F-box" evidence="1">
    <location>
        <begin position="89"/>
        <end position="141"/>
    </location>
</feature>
<keyword evidence="3" id="KW-1185">Reference proteome</keyword>